<dbReference type="NCBIfam" id="TIGR04360">
    <property type="entry name" value="other_trbK"/>
    <property type="match status" value="1"/>
</dbReference>
<dbReference type="Proteomes" id="UP000217311">
    <property type="component" value="Chromosome"/>
</dbReference>
<dbReference type="Pfam" id="PF20084">
    <property type="entry name" value="TrbK"/>
    <property type="match status" value="1"/>
</dbReference>
<dbReference type="AlphaFoldDB" id="A0A290MJC0"/>
<protein>
    <recommendedName>
        <fullName evidence="3">Conjugal transfer protein TrbK</fullName>
    </recommendedName>
</protein>
<reference evidence="2" key="1">
    <citation type="submission" date="2017-09" db="EMBL/GenBank/DDBJ databases">
        <title>Genome evolution observed in wild isolates of Caulobacter crescentus.</title>
        <authorList>
            <person name="Ely B."/>
            <person name="Wilson K."/>
            <person name="Scott D."/>
        </authorList>
    </citation>
    <scope>NUCLEOTIDE SEQUENCE [LARGE SCALE GENOMIC DNA]</scope>
    <source>
        <strain evidence="2">CB13b1a</strain>
    </source>
</reference>
<dbReference type="RefSeq" id="WP_096051544.1">
    <property type="nucleotide sequence ID" value="NZ_CP023315.3"/>
</dbReference>
<evidence type="ECO:0000313" key="2">
    <source>
        <dbReference type="Proteomes" id="UP000217311"/>
    </source>
</evidence>
<evidence type="ECO:0000313" key="1">
    <source>
        <dbReference type="EMBL" id="ATC32108.1"/>
    </source>
</evidence>
<organism evidence="1 2">
    <name type="scientific">Caulobacter vibrioides</name>
    <name type="common">Caulobacter crescentus</name>
    <dbReference type="NCBI Taxonomy" id="155892"/>
    <lineage>
        <taxon>Bacteria</taxon>
        <taxon>Pseudomonadati</taxon>
        <taxon>Pseudomonadota</taxon>
        <taxon>Alphaproteobacteria</taxon>
        <taxon>Caulobacterales</taxon>
        <taxon>Caulobacteraceae</taxon>
        <taxon>Caulobacter</taxon>
    </lineage>
</organism>
<dbReference type="EMBL" id="CP023315">
    <property type="protein sequence ID" value="ATC32108.1"/>
    <property type="molecule type" value="Genomic_DNA"/>
</dbReference>
<sequence>MSRVLIWSLALILLVGAAVLAGQGSPPSPRARSVVAPRDPELVRCQRLGEAAGQDLRCQAAWARARGRFFGEGGA</sequence>
<gene>
    <name evidence="1" type="ORF">CA606_06930</name>
</gene>
<dbReference type="InterPro" id="IPR027587">
    <property type="entry name" value="TrbK"/>
</dbReference>
<accession>A0A290MJC0</accession>
<name>A0A290MJC0_CAUVI</name>
<proteinExistence type="predicted"/>
<evidence type="ECO:0008006" key="3">
    <source>
        <dbReference type="Google" id="ProtNLM"/>
    </source>
</evidence>